<dbReference type="SMART" id="SM00382">
    <property type="entry name" value="AAA"/>
    <property type="match status" value="1"/>
</dbReference>
<dbReference type="InterPro" id="IPR003593">
    <property type="entry name" value="AAA+_ATPase"/>
</dbReference>
<organism evidence="6 7">
    <name type="scientific">Oleiphilus messinensis</name>
    <dbReference type="NCBI Taxonomy" id="141451"/>
    <lineage>
        <taxon>Bacteria</taxon>
        <taxon>Pseudomonadati</taxon>
        <taxon>Pseudomonadota</taxon>
        <taxon>Gammaproteobacteria</taxon>
        <taxon>Oceanospirillales</taxon>
        <taxon>Oleiphilaceae</taxon>
        <taxon>Oleiphilus</taxon>
    </lineage>
</organism>
<keyword evidence="4" id="KW-0067">ATP-binding</keyword>
<keyword evidence="7" id="KW-1185">Reference proteome</keyword>
<evidence type="ECO:0000256" key="2">
    <source>
        <dbReference type="ARBA" id="ARBA00022448"/>
    </source>
</evidence>
<dbReference type="Gene3D" id="3.40.50.300">
    <property type="entry name" value="P-loop containing nucleotide triphosphate hydrolases"/>
    <property type="match status" value="1"/>
</dbReference>
<dbReference type="SUPFAM" id="SSF52540">
    <property type="entry name" value="P-loop containing nucleoside triphosphate hydrolases"/>
    <property type="match status" value="1"/>
</dbReference>
<evidence type="ECO:0000256" key="3">
    <source>
        <dbReference type="ARBA" id="ARBA00022741"/>
    </source>
</evidence>
<dbReference type="Pfam" id="PF00005">
    <property type="entry name" value="ABC_tran"/>
    <property type="match status" value="1"/>
</dbReference>
<dbReference type="FunFam" id="3.40.50.300:FF:000134">
    <property type="entry name" value="Iron-enterobactin ABC transporter ATP-binding protein"/>
    <property type="match status" value="1"/>
</dbReference>
<dbReference type="OrthoDB" id="6461291at2"/>
<dbReference type="PROSITE" id="PS50893">
    <property type="entry name" value="ABC_TRANSPORTER_2"/>
    <property type="match status" value="1"/>
</dbReference>
<dbReference type="PROSITE" id="PS00211">
    <property type="entry name" value="ABC_TRANSPORTER_1"/>
    <property type="match status" value="1"/>
</dbReference>
<evidence type="ECO:0000256" key="1">
    <source>
        <dbReference type="ARBA" id="ARBA00005417"/>
    </source>
</evidence>
<gene>
    <name evidence="6" type="ORF">OLMES_2589</name>
</gene>
<evidence type="ECO:0000259" key="5">
    <source>
        <dbReference type="PROSITE" id="PS50893"/>
    </source>
</evidence>
<evidence type="ECO:0000313" key="7">
    <source>
        <dbReference type="Proteomes" id="UP000196027"/>
    </source>
</evidence>
<keyword evidence="3" id="KW-0547">Nucleotide-binding</keyword>
<dbReference type="GO" id="GO:0005524">
    <property type="term" value="F:ATP binding"/>
    <property type="evidence" value="ECO:0007669"/>
    <property type="project" value="UniProtKB-KW"/>
</dbReference>
<dbReference type="PANTHER" id="PTHR42794:SF2">
    <property type="entry name" value="ABC TRANSPORTER ATP-BINDING PROTEIN"/>
    <property type="match status" value="1"/>
</dbReference>
<dbReference type="GO" id="GO:0016887">
    <property type="term" value="F:ATP hydrolysis activity"/>
    <property type="evidence" value="ECO:0007669"/>
    <property type="project" value="InterPro"/>
</dbReference>
<sequence>MTELPEPSTAPSTASSVALEVAGLSWGTNRKQILDDISFTIPRNQFVGIIGPNGAGKSSLLRCLYRKTHPDQGSISYFGKAIGRYSRRALARQIAVVLQEAPSQFDLSAGDVIAMGLTPHKSLLSFESMEDREQIVNAARQVDMEHQLQQEFNALSGGEKQRVMIARAIVQKPSVLLMDEPTNHLDVHHQIEVLELARAMNITVLVSIHDLNLAAAFCDRLILLNQGAIVADGAANTVLTEHNLAAVFNVNAQLDRHPFAEHPRITYKFRGEA</sequence>
<dbReference type="EMBL" id="CP021425">
    <property type="protein sequence ID" value="ARU56639.1"/>
    <property type="molecule type" value="Genomic_DNA"/>
</dbReference>
<dbReference type="Proteomes" id="UP000196027">
    <property type="component" value="Chromosome"/>
</dbReference>
<reference evidence="6 7" key="1">
    <citation type="submission" date="2017-05" db="EMBL/GenBank/DDBJ databases">
        <title>Genomic insights into alkan degradation activity of Oleiphilus messinensis.</title>
        <authorList>
            <person name="Kozyavkin S.A."/>
            <person name="Slesarev A.I."/>
            <person name="Golyshin P.N."/>
            <person name="Korzhenkov A."/>
            <person name="Golyshina O.N."/>
            <person name="Toshchakov S.V."/>
        </authorList>
    </citation>
    <scope>NUCLEOTIDE SEQUENCE [LARGE SCALE GENOMIC DNA]</scope>
    <source>
        <strain evidence="6 7">ME102</strain>
    </source>
</reference>
<name>A0A1Y0I8X7_9GAMM</name>
<keyword evidence="2" id="KW-0813">Transport</keyword>
<evidence type="ECO:0000256" key="4">
    <source>
        <dbReference type="ARBA" id="ARBA00022840"/>
    </source>
</evidence>
<comment type="similarity">
    <text evidence="1">Belongs to the ABC transporter superfamily.</text>
</comment>
<dbReference type="InterPro" id="IPR017871">
    <property type="entry name" value="ABC_transporter-like_CS"/>
</dbReference>
<proteinExistence type="inferred from homology"/>
<accession>A0A1Y0I8X7</accession>
<dbReference type="KEGG" id="ome:OLMES_2589"/>
<evidence type="ECO:0000313" key="6">
    <source>
        <dbReference type="EMBL" id="ARU56639.1"/>
    </source>
</evidence>
<dbReference type="RefSeq" id="WP_087461605.1">
    <property type="nucleotide sequence ID" value="NZ_CP021425.1"/>
</dbReference>
<dbReference type="AlphaFoldDB" id="A0A1Y0I8X7"/>
<dbReference type="InterPro" id="IPR027417">
    <property type="entry name" value="P-loop_NTPase"/>
</dbReference>
<protein>
    <submittedName>
        <fullName evidence="6">ABC transporter-like protein</fullName>
    </submittedName>
</protein>
<dbReference type="InterPro" id="IPR003439">
    <property type="entry name" value="ABC_transporter-like_ATP-bd"/>
</dbReference>
<dbReference type="CDD" id="cd03214">
    <property type="entry name" value="ABC_Iron-Siderophores_B12_Hemin"/>
    <property type="match status" value="1"/>
</dbReference>
<dbReference type="PANTHER" id="PTHR42794">
    <property type="entry name" value="HEMIN IMPORT ATP-BINDING PROTEIN HMUV"/>
    <property type="match status" value="1"/>
</dbReference>
<feature type="domain" description="ABC transporter" evidence="5">
    <location>
        <begin position="19"/>
        <end position="251"/>
    </location>
</feature>